<proteinExistence type="predicted"/>
<dbReference type="KEGG" id="rli:RLO149_c024550"/>
<sequence>MLTVHCTLHAERQAITPVYIGFPAIFSASLAARQVPGVRLRRLGDAMKRPEINHAKTKENASLWCPARAYASAET</sequence>
<reference evidence="1 2" key="1">
    <citation type="journal article" date="2011" name="BMC Genomics">
        <title>Comparative genome analysis and genome-guided physiological analysis of Roseobacter litoralis.</title>
        <authorList>
            <person name="Kalhoefer D."/>
            <person name="Thole S."/>
            <person name="Voget S."/>
            <person name="Lehmann R."/>
            <person name="Liesegang H."/>
            <person name="Wollher A."/>
            <person name="Daniel R."/>
            <person name="Simon M."/>
            <person name="Brinkhoff T."/>
        </authorList>
    </citation>
    <scope>NUCLEOTIDE SEQUENCE [LARGE SCALE GENOMIC DNA]</scope>
    <source>
        <strain evidence="2">ATCC 49566 / DSM 6996 / JCM 21268 / NBRC 15278 / OCh 149</strain>
    </source>
</reference>
<dbReference type="HOGENOM" id="CLU_2668769_0_0_5"/>
<protein>
    <submittedName>
        <fullName evidence="1">Uncharacterized protein</fullName>
    </submittedName>
</protein>
<organism evidence="1 2">
    <name type="scientific">Roseobacter litoralis (strain ATCC 49566 / DSM 6996 / JCM 21268 / NBRC 15278 / OCh 149)</name>
    <dbReference type="NCBI Taxonomy" id="391595"/>
    <lineage>
        <taxon>Bacteria</taxon>
        <taxon>Pseudomonadati</taxon>
        <taxon>Pseudomonadota</taxon>
        <taxon>Alphaproteobacteria</taxon>
        <taxon>Rhodobacterales</taxon>
        <taxon>Roseobacteraceae</taxon>
        <taxon>Roseobacter</taxon>
    </lineage>
</organism>
<dbReference type="STRING" id="391595.RLO149_c024550"/>
<dbReference type="AlphaFoldDB" id="F7ZC37"/>
<dbReference type="Proteomes" id="UP000001353">
    <property type="component" value="Chromosome"/>
</dbReference>
<name>F7ZC37_ROSLO</name>
<dbReference type="EMBL" id="CP002623">
    <property type="protein sequence ID" value="AEI94423.1"/>
    <property type="molecule type" value="Genomic_DNA"/>
</dbReference>
<evidence type="ECO:0000313" key="2">
    <source>
        <dbReference type="Proteomes" id="UP000001353"/>
    </source>
</evidence>
<accession>F7ZC37</accession>
<keyword evidence="2" id="KW-1185">Reference proteome</keyword>
<gene>
    <name evidence="1" type="ordered locus">RLO149_c024550</name>
</gene>
<evidence type="ECO:0000313" key="1">
    <source>
        <dbReference type="EMBL" id="AEI94423.1"/>
    </source>
</evidence>